<dbReference type="Proteomes" id="UP000659172">
    <property type="component" value="Unassembled WGS sequence"/>
</dbReference>
<sequence length="76" mass="8500">MTTVTAGMPNDADIINSIAEKLRIESGSNLPRDYFLPQARLQLSRKQAPDRTKDEKYQSSACFDAWAKPEQGRASN</sequence>
<reference evidence="1 2" key="1">
    <citation type="submission" date="2020-06" db="EMBL/GenBank/DDBJ databases">
        <title>Rhizobium sp.nov. isolated from the tomato plant.</title>
        <authorList>
            <person name="Thin K.K."/>
            <person name="Zhang X."/>
            <person name="He S."/>
        </authorList>
    </citation>
    <scope>NUCLEOTIDE SEQUENCE [LARGE SCALE GENOMIC DNA]</scope>
    <source>
        <strain evidence="1 2">DBTS2</strain>
    </source>
</reference>
<evidence type="ECO:0000313" key="1">
    <source>
        <dbReference type="EMBL" id="NVP58114.1"/>
    </source>
</evidence>
<proteinExistence type="predicted"/>
<protein>
    <submittedName>
        <fullName evidence="1">Uncharacterized protein</fullName>
    </submittedName>
</protein>
<comment type="caution">
    <text evidence="1">The sequence shown here is derived from an EMBL/GenBank/DDBJ whole genome shotgun (WGS) entry which is preliminary data.</text>
</comment>
<name>A0ABX2QMH6_9HYPH</name>
<organism evidence="1 2">
    <name type="scientific">Mycoplana rhizolycopersici</name>
    <dbReference type="NCBI Taxonomy" id="2746702"/>
    <lineage>
        <taxon>Bacteria</taxon>
        <taxon>Pseudomonadati</taxon>
        <taxon>Pseudomonadota</taxon>
        <taxon>Alphaproteobacteria</taxon>
        <taxon>Hyphomicrobiales</taxon>
        <taxon>Rhizobiaceae</taxon>
        <taxon>Mycoplana</taxon>
    </lineage>
</organism>
<accession>A0ABX2QMH6</accession>
<evidence type="ECO:0000313" key="2">
    <source>
        <dbReference type="Proteomes" id="UP000659172"/>
    </source>
</evidence>
<gene>
    <name evidence="1" type="ORF">HV823_23015</name>
</gene>
<keyword evidence="2" id="KW-1185">Reference proteome</keyword>
<dbReference type="RefSeq" id="WP_176952014.1">
    <property type="nucleotide sequence ID" value="NZ_JABXYK010000020.1"/>
</dbReference>
<dbReference type="EMBL" id="JABXYK010000020">
    <property type="protein sequence ID" value="NVP58114.1"/>
    <property type="molecule type" value="Genomic_DNA"/>
</dbReference>